<name>A0A8J4URH5_CLAMG</name>
<sequence>MVRRGPTRGLLPRGECNFEGDKMQSRREDEQQGRMMWRFIGGDRAVRSGHWISCDPNRL</sequence>
<organism evidence="2 3">
    <name type="scientific">Clarias magur</name>
    <name type="common">Asian catfish</name>
    <name type="synonym">Macropteronotus magur</name>
    <dbReference type="NCBI Taxonomy" id="1594786"/>
    <lineage>
        <taxon>Eukaryota</taxon>
        <taxon>Metazoa</taxon>
        <taxon>Chordata</taxon>
        <taxon>Craniata</taxon>
        <taxon>Vertebrata</taxon>
        <taxon>Euteleostomi</taxon>
        <taxon>Actinopterygii</taxon>
        <taxon>Neopterygii</taxon>
        <taxon>Teleostei</taxon>
        <taxon>Ostariophysi</taxon>
        <taxon>Siluriformes</taxon>
        <taxon>Clariidae</taxon>
        <taxon>Clarias</taxon>
    </lineage>
</organism>
<dbReference type="Proteomes" id="UP000727407">
    <property type="component" value="Unassembled WGS sequence"/>
</dbReference>
<proteinExistence type="predicted"/>
<dbReference type="EMBL" id="QNUK01000072">
    <property type="protein sequence ID" value="KAF5903442.1"/>
    <property type="molecule type" value="Genomic_DNA"/>
</dbReference>
<feature type="compositionally biased region" description="Basic and acidic residues" evidence="1">
    <location>
        <begin position="19"/>
        <end position="31"/>
    </location>
</feature>
<reference evidence="2" key="1">
    <citation type="submission" date="2020-07" db="EMBL/GenBank/DDBJ databases">
        <title>Clarias magur genome sequencing, assembly and annotation.</title>
        <authorList>
            <person name="Kushwaha B."/>
            <person name="Kumar R."/>
            <person name="Das P."/>
            <person name="Joshi C.G."/>
            <person name="Kumar D."/>
            <person name="Nagpure N.S."/>
            <person name="Pandey M."/>
            <person name="Agarwal S."/>
            <person name="Srivastava S."/>
            <person name="Singh M."/>
            <person name="Sahoo L."/>
            <person name="Jayasankar P."/>
            <person name="Meher P.K."/>
            <person name="Koringa P.G."/>
            <person name="Iquebal M.A."/>
            <person name="Das S.P."/>
            <person name="Bit A."/>
            <person name="Patnaik S."/>
            <person name="Patel N."/>
            <person name="Shah T.M."/>
            <person name="Hinsu A."/>
            <person name="Jena J.K."/>
        </authorList>
    </citation>
    <scope>NUCLEOTIDE SEQUENCE</scope>
    <source>
        <strain evidence="2">CIFAMagur01</strain>
        <tissue evidence="2">Testis</tissue>
    </source>
</reference>
<protein>
    <submittedName>
        <fullName evidence="2">Polypeptide N-acetylgalactosaminyltransferase 11</fullName>
    </submittedName>
</protein>
<keyword evidence="3" id="KW-1185">Reference proteome</keyword>
<gene>
    <name evidence="2" type="primary">pepA</name>
    <name evidence="2" type="ORF">DAT39_006735</name>
</gene>
<comment type="caution">
    <text evidence="2">The sequence shown here is derived from an EMBL/GenBank/DDBJ whole genome shotgun (WGS) entry which is preliminary data.</text>
</comment>
<dbReference type="AlphaFoldDB" id="A0A8J4URH5"/>
<evidence type="ECO:0000313" key="2">
    <source>
        <dbReference type="EMBL" id="KAF5903442.1"/>
    </source>
</evidence>
<evidence type="ECO:0000313" key="3">
    <source>
        <dbReference type="Proteomes" id="UP000727407"/>
    </source>
</evidence>
<feature type="non-terminal residue" evidence="2">
    <location>
        <position position="59"/>
    </location>
</feature>
<evidence type="ECO:0000256" key="1">
    <source>
        <dbReference type="SAM" id="MobiDB-lite"/>
    </source>
</evidence>
<accession>A0A8J4URH5</accession>
<feature type="region of interest" description="Disordered" evidence="1">
    <location>
        <begin position="1"/>
        <end position="31"/>
    </location>
</feature>